<evidence type="ECO:0008006" key="4">
    <source>
        <dbReference type="Google" id="ProtNLM"/>
    </source>
</evidence>
<dbReference type="PATRIC" id="fig|1641875.4.peg.3697"/>
<keyword evidence="3" id="KW-1185">Reference proteome</keyword>
<evidence type="ECO:0000313" key="2">
    <source>
        <dbReference type="EMBL" id="KRS13556.1"/>
    </source>
</evidence>
<dbReference type="STRING" id="1641875.XM53_06650"/>
<evidence type="ECO:0000256" key="1">
    <source>
        <dbReference type="SAM" id="MobiDB-lite"/>
    </source>
</evidence>
<evidence type="ECO:0000313" key="3">
    <source>
        <dbReference type="Proteomes" id="UP000051295"/>
    </source>
</evidence>
<dbReference type="Proteomes" id="UP000051295">
    <property type="component" value="Unassembled WGS sequence"/>
</dbReference>
<gene>
    <name evidence="2" type="ORF">XM53_06650</name>
</gene>
<reference evidence="2 3" key="1">
    <citation type="submission" date="2015-04" db="EMBL/GenBank/DDBJ databases">
        <title>The draft genome sequence of Roseovarius sp.R12b.</title>
        <authorList>
            <person name="Li G."/>
            <person name="Lai Q."/>
            <person name="Shao Z."/>
            <person name="Yan P."/>
        </authorList>
    </citation>
    <scope>NUCLEOTIDE SEQUENCE [LARGE SCALE GENOMIC DNA]</scope>
    <source>
        <strain evidence="2 3">R12B</strain>
    </source>
</reference>
<dbReference type="OrthoDB" id="594865at2"/>
<feature type="compositionally biased region" description="Polar residues" evidence="1">
    <location>
        <begin position="22"/>
        <end position="41"/>
    </location>
</feature>
<comment type="caution">
    <text evidence="2">The sequence shown here is derived from an EMBL/GenBank/DDBJ whole genome shotgun (WGS) entry which is preliminary data.</text>
</comment>
<dbReference type="PROSITE" id="PS51257">
    <property type="entry name" value="PROKAR_LIPOPROTEIN"/>
    <property type="match status" value="1"/>
</dbReference>
<name>A0A0T5NXD1_9RHOB</name>
<dbReference type="AlphaFoldDB" id="A0A0T5NXD1"/>
<dbReference type="EMBL" id="LAXJ01000005">
    <property type="protein sequence ID" value="KRS13556.1"/>
    <property type="molecule type" value="Genomic_DNA"/>
</dbReference>
<protein>
    <recommendedName>
        <fullName evidence="4">Lipoprotein</fullName>
    </recommendedName>
</protein>
<accession>A0A0T5NXD1</accession>
<organism evidence="2 3">
    <name type="scientific">Roseovarius atlanticus</name>
    <dbReference type="NCBI Taxonomy" id="1641875"/>
    <lineage>
        <taxon>Bacteria</taxon>
        <taxon>Pseudomonadati</taxon>
        <taxon>Pseudomonadota</taxon>
        <taxon>Alphaproteobacteria</taxon>
        <taxon>Rhodobacterales</taxon>
        <taxon>Roseobacteraceae</taxon>
        <taxon>Roseovarius</taxon>
    </lineage>
</organism>
<sequence length="98" mass="10277">MRNCTGLVGIAILAGCVETSEPAPSQTQPSIGSSTDISSFQGARAGQAENGLQNLGYELARTEGLTAYWFNRDTDACARIVTADGRYKSVTMVPSGNC</sequence>
<feature type="region of interest" description="Disordered" evidence="1">
    <location>
        <begin position="20"/>
        <end position="43"/>
    </location>
</feature>
<proteinExistence type="predicted"/>